<dbReference type="EMBL" id="RJVU01057542">
    <property type="protein sequence ID" value="ROK23427.1"/>
    <property type="molecule type" value="Genomic_DNA"/>
</dbReference>
<keyword evidence="2" id="KW-1185">Reference proteome</keyword>
<evidence type="ECO:0000313" key="1">
    <source>
        <dbReference type="EMBL" id="ROK23427.1"/>
    </source>
</evidence>
<name>A0A3N0XXQ6_ANAGA</name>
<accession>A0A3N0XXQ6</accession>
<protein>
    <submittedName>
        <fullName evidence="1">Uncharacterized protein</fullName>
    </submittedName>
</protein>
<dbReference type="AlphaFoldDB" id="A0A3N0XXQ6"/>
<comment type="caution">
    <text evidence="1">The sequence shown here is derived from an EMBL/GenBank/DDBJ whole genome shotgun (WGS) entry which is preliminary data.</text>
</comment>
<dbReference type="Proteomes" id="UP000281406">
    <property type="component" value="Unassembled WGS sequence"/>
</dbReference>
<gene>
    <name evidence="1" type="ORF">DPX16_16471</name>
</gene>
<reference evidence="1 2" key="1">
    <citation type="submission" date="2018-10" db="EMBL/GenBank/DDBJ databases">
        <title>Genome assembly for a Yunnan-Guizhou Plateau 3E fish, Anabarilius grahami (Regan), and its evolutionary and genetic applications.</title>
        <authorList>
            <person name="Jiang W."/>
        </authorList>
    </citation>
    <scope>NUCLEOTIDE SEQUENCE [LARGE SCALE GENOMIC DNA]</scope>
    <source>
        <strain evidence="1">AG-KIZ</strain>
        <tissue evidence="1">Muscle</tissue>
    </source>
</reference>
<organism evidence="1 2">
    <name type="scientific">Anabarilius grahami</name>
    <name type="common">Kanglang fish</name>
    <name type="synonym">Barilius grahami</name>
    <dbReference type="NCBI Taxonomy" id="495550"/>
    <lineage>
        <taxon>Eukaryota</taxon>
        <taxon>Metazoa</taxon>
        <taxon>Chordata</taxon>
        <taxon>Craniata</taxon>
        <taxon>Vertebrata</taxon>
        <taxon>Euteleostomi</taxon>
        <taxon>Actinopterygii</taxon>
        <taxon>Neopterygii</taxon>
        <taxon>Teleostei</taxon>
        <taxon>Ostariophysi</taxon>
        <taxon>Cypriniformes</taxon>
        <taxon>Xenocyprididae</taxon>
        <taxon>Xenocypridinae</taxon>
        <taxon>Xenocypridinae incertae sedis</taxon>
        <taxon>Anabarilius</taxon>
    </lineage>
</organism>
<evidence type="ECO:0000313" key="2">
    <source>
        <dbReference type="Proteomes" id="UP000281406"/>
    </source>
</evidence>
<proteinExistence type="predicted"/>
<sequence length="84" mass="9619">MSVETGDEDPPSSSPAYEELLEVVTRAVDKLKIDLPAERGEVKAKSKLNERFLPARSLPQRRGLPFFPDLHTEVSRLWKRPVQY</sequence>